<organism evidence="2 3">
    <name type="scientific">Colletotrichum zoysiae</name>
    <dbReference type="NCBI Taxonomy" id="1216348"/>
    <lineage>
        <taxon>Eukaryota</taxon>
        <taxon>Fungi</taxon>
        <taxon>Dikarya</taxon>
        <taxon>Ascomycota</taxon>
        <taxon>Pezizomycotina</taxon>
        <taxon>Sordariomycetes</taxon>
        <taxon>Hypocreomycetidae</taxon>
        <taxon>Glomerellales</taxon>
        <taxon>Glomerellaceae</taxon>
        <taxon>Colletotrichum</taxon>
        <taxon>Colletotrichum graminicola species complex</taxon>
    </lineage>
</organism>
<reference evidence="2" key="1">
    <citation type="submission" date="2021-06" db="EMBL/GenBank/DDBJ databases">
        <title>Comparative genomics, transcriptomics and evolutionary studies reveal genomic signatures of adaptation to plant cell wall in hemibiotrophic fungi.</title>
        <authorList>
            <consortium name="DOE Joint Genome Institute"/>
            <person name="Baroncelli R."/>
            <person name="Diaz J.F."/>
            <person name="Benocci T."/>
            <person name="Peng M."/>
            <person name="Battaglia E."/>
            <person name="Haridas S."/>
            <person name="Andreopoulos W."/>
            <person name="Labutti K."/>
            <person name="Pangilinan J."/>
            <person name="Floch G.L."/>
            <person name="Makela M.R."/>
            <person name="Henrissat B."/>
            <person name="Grigoriev I.V."/>
            <person name="Crouch J.A."/>
            <person name="De Vries R.P."/>
            <person name="Sukno S.A."/>
            <person name="Thon M.R."/>
        </authorList>
    </citation>
    <scope>NUCLEOTIDE SEQUENCE</scope>
    <source>
        <strain evidence="2">MAFF235873</strain>
    </source>
</reference>
<evidence type="ECO:0000313" key="2">
    <source>
        <dbReference type="EMBL" id="KAK2021918.1"/>
    </source>
</evidence>
<dbReference type="EMBL" id="MU843072">
    <property type="protein sequence ID" value="KAK2021918.1"/>
    <property type="molecule type" value="Genomic_DNA"/>
</dbReference>
<accession>A0AAD9H3Y8</accession>
<sequence>MPCNWKLHNGPATTAAISLNKVILRSPTQLHKFKSSAEYPEAGWLDGSGPEEAGYTLLVFLGAVPRMAGKVVCACRRLERPLAATLRIANDQKTSCQGVPAVALGTPVVLGPKMQTTVPCRWTWQPVDRQACLCAPPTRHGIPSSVLPIPAGKYLPPPKVQGPTSQAKRPQNIPFPTTMRRNVGLWPSHRFAIRKQWRISERPL</sequence>
<dbReference type="Proteomes" id="UP001232148">
    <property type="component" value="Unassembled WGS sequence"/>
</dbReference>
<gene>
    <name evidence="2" type="ORF">LX32DRAFT_222894</name>
</gene>
<proteinExistence type="predicted"/>
<comment type="caution">
    <text evidence="2">The sequence shown here is derived from an EMBL/GenBank/DDBJ whole genome shotgun (WGS) entry which is preliminary data.</text>
</comment>
<feature type="region of interest" description="Disordered" evidence="1">
    <location>
        <begin position="157"/>
        <end position="179"/>
    </location>
</feature>
<dbReference type="AlphaFoldDB" id="A0AAD9H3Y8"/>
<keyword evidence="3" id="KW-1185">Reference proteome</keyword>
<evidence type="ECO:0000256" key="1">
    <source>
        <dbReference type="SAM" id="MobiDB-lite"/>
    </source>
</evidence>
<evidence type="ECO:0000313" key="3">
    <source>
        <dbReference type="Proteomes" id="UP001232148"/>
    </source>
</evidence>
<protein>
    <submittedName>
        <fullName evidence="2">Uncharacterized protein</fullName>
    </submittedName>
</protein>
<name>A0AAD9H3Y8_9PEZI</name>